<evidence type="ECO:0000313" key="3">
    <source>
        <dbReference type="Proteomes" id="UP001221898"/>
    </source>
</evidence>
<dbReference type="AlphaFoldDB" id="A0AAD7W192"/>
<dbReference type="EMBL" id="JAINUG010000412">
    <property type="protein sequence ID" value="KAJ8372167.1"/>
    <property type="molecule type" value="Genomic_DNA"/>
</dbReference>
<organism evidence="2 3">
    <name type="scientific">Aldrovandia affinis</name>
    <dbReference type="NCBI Taxonomy" id="143900"/>
    <lineage>
        <taxon>Eukaryota</taxon>
        <taxon>Metazoa</taxon>
        <taxon>Chordata</taxon>
        <taxon>Craniata</taxon>
        <taxon>Vertebrata</taxon>
        <taxon>Euteleostomi</taxon>
        <taxon>Actinopterygii</taxon>
        <taxon>Neopterygii</taxon>
        <taxon>Teleostei</taxon>
        <taxon>Notacanthiformes</taxon>
        <taxon>Halosauridae</taxon>
        <taxon>Aldrovandia</taxon>
    </lineage>
</organism>
<protein>
    <submittedName>
        <fullName evidence="2">Uncharacterized protein</fullName>
    </submittedName>
</protein>
<gene>
    <name evidence="2" type="ORF">AAFF_G00293840</name>
</gene>
<reference evidence="2" key="1">
    <citation type="journal article" date="2023" name="Science">
        <title>Genome structures resolve the early diversification of teleost fishes.</title>
        <authorList>
            <person name="Parey E."/>
            <person name="Louis A."/>
            <person name="Montfort J."/>
            <person name="Bouchez O."/>
            <person name="Roques C."/>
            <person name="Iampietro C."/>
            <person name="Lluch J."/>
            <person name="Castinel A."/>
            <person name="Donnadieu C."/>
            <person name="Desvignes T."/>
            <person name="Floi Bucao C."/>
            <person name="Jouanno E."/>
            <person name="Wen M."/>
            <person name="Mejri S."/>
            <person name="Dirks R."/>
            <person name="Jansen H."/>
            <person name="Henkel C."/>
            <person name="Chen W.J."/>
            <person name="Zahm M."/>
            <person name="Cabau C."/>
            <person name="Klopp C."/>
            <person name="Thompson A.W."/>
            <person name="Robinson-Rechavi M."/>
            <person name="Braasch I."/>
            <person name="Lecointre G."/>
            <person name="Bobe J."/>
            <person name="Postlethwait J.H."/>
            <person name="Berthelot C."/>
            <person name="Roest Crollius H."/>
            <person name="Guiguen Y."/>
        </authorList>
    </citation>
    <scope>NUCLEOTIDE SEQUENCE</scope>
    <source>
        <strain evidence="2">NC1722</strain>
    </source>
</reference>
<feature type="transmembrane region" description="Helical" evidence="1">
    <location>
        <begin position="16"/>
        <end position="36"/>
    </location>
</feature>
<evidence type="ECO:0000313" key="2">
    <source>
        <dbReference type="EMBL" id="KAJ8372167.1"/>
    </source>
</evidence>
<keyword evidence="1" id="KW-0472">Membrane</keyword>
<sequence>MIKQHWVRCLKNSMCFFNFICWLWWAFVLAFGIFLMMNSRFSSLITAFWPIYPDGTRWW</sequence>
<comment type="caution">
    <text evidence="2">The sequence shown here is derived from an EMBL/GenBank/DDBJ whole genome shotgun (WGS) entry which is preliminary data.</text>
</comment>
<dbReference type="Proteomes" id="UP001221898">
    <property type="component" value="Unassembled WGS sequence"/>
</dbReference>
<evidence type="ECO:0000256" key="1">
    <source>
        <dbReference type="SAM" id="Phobius"/>
    </source>
</evidence>
<keyword evidence="3" id="KW-1185">Reference proteome</keyword>
<name>A0AAD7W192_9TELE</name>
<keyword evidence="1" id="KW-1133">Transmembrane helix</keyword>
<keyword evidence="1" id="KW-0812">Transmembrane</keyword>
<proteinExistence type="predicted"/>
<accession>A0AAD7W192</accession>